<dbReference type="Proteomes" id="UP000065521">
    <property type="component" value="Unassembled WGS sequence"/>
</dbReference>
<dbReference type="PROSITE" id="PS51085">
    <property type="entry name" value="2FE2S_FER_2"/>
    <property type="match status" value="1"/>
</dbReference>
<gene>
    <name evidence="12" type="ORF">WI38_00970</name>
</gene>
<keyword evidence="7" id="KW-0408">Iron</keyword>
<keyword evidence="3" id="KW-0001">2Fe-2S</keyword>
<organism evidence="12 13">
    <name type="scientific">Burkholderia ubonensis</name>
    <dbReference type="NCBI Taxonomy" id="101571"/>
    <lineage>
        <taxon>Bacteria</taxon>
        <taxon>Pseudomonadati</taxon>
        <taxon>Pseudomonadota</taxon>
        <taxon>Betaproteobacteria</taxon>
        <taxon>Burkholderiales</taxon>
        <taxon>Burkholderiaceae</taxon>
        <taxon>Burkholderia</taxon>
        <taxon>Burkholderia cepacia complex</taxon>
    </lineage>
</organism>
<keyword evidence="8" id="KW-0411">Iron-sulfur</keyword>
<evidence type="ECO:0000259" key="11">
    <source>
        <dbReference type="PROSITE" id="PS51384"/>
    </source>
</evidence>
<dbReference type="GO" id="GO:0016491">
    <property type="term" value="F:oxidoreductase activity"/>
    <property type="evidence" value="ECO:0007669"/>
    <property type="project" value="UniProtKB-KW"/>
</dbReference>
<dbReference type="InterPro" id="IPR012675">
    <property type="entry name" value="Beta-grasp_dom_sf"/>
</dbReference>
<dbReference type="InterPro" id="IPR017938">
    <property type="entry name" value="Riboflavin_synthase-like_b-brl"/>
</dbReference>
<sequence>MVKSFRLRVLDDGVMWSRCEPGRYITLNFFDAARRLRKRNYSIIGRPGPDLVEIAVKREGNEGVSSALHESLTPNTLVYADGVSGDITVERIRTSGKVLMLAGGVGVTLPLALVRHLCELANRGETVPRVTLAVCVPRYRDLVFLTELLSIEASHSWFELVTYITRDHVRGDAPYFRPGRPSIDELKLIGQHAGALLICGSGEFSSSMLKMAETHFPAAQILIEAFSSVSRMAGAGEDAPDAGTVRVTIGNQGVTCDAPRAVSLLETLEENGVRIRSQCRSGICGSCRIRIVSGECRSEGDIALGAAERSEGYALACCAYPVGPELELLA</sequence>
<dbReference type="GO" id="GO:0046872">
    <property type="term" value="F:metal ion binding"/>
    <property type="evidence" value="ECO:0007669"/>
    <property type="project" value="UniProtKB-KW"/>
</dbReference>
<dbReference type="PANTHER" id="PTHR47354">
    <property type="entry name" value="NADH OXIDOREDUCTASE HCR"/>
    <property type="match status" value="1"/>
</dbReference>
<dbReference type="EMBL" id="LOTN01000044">
    <property type="protein sequence ID" value="KUZ87035.1"/>
    <property type="molecule type" value="Genomic_DNA"/>
</dbReference>
<keyword evidence="4" id="KW-0479">Metal-binding</keyword>
<evidence type="ECO:0000256" key="4">
    <source>
        <dbReference type="ARBA" id="ARBA00022723"/>
    </source>
</evidence>
<reference evidence="12 13" key="1">
    <citation type="submission" date="2015-11" db="EMBL/GenBank/DDBJ databases">
        <title>Expanding the genomic diversity of Burkholderia species for the development of highly accurate diagnostics.</title>
        <authorList>
            <person name="Sahl J."/>
            <person name="Keim P."/>
            <person name="Wagner D."/>
        </authorList>
    </citation>
    <scope>NUCLEOTIDE SEQUENCE [LARGE SCALE GENOMIC DNA]</scope>
    <source>
        <strain evidence="12 13">RF32-BP4</strain>
    </source>
</reference>
<evidence type="ECO:0000313" key="13">
    <source>
        <dbReference type="Proteomes" id="UP000065521"/>
    </source>
</evidence>
<dbReference type="SUPFAM" id="SSF54292">
    <property type="entry name" value="2Fe-2S ferredoxin-like"/>
    <property type="match status" value="1"/>
</dbReference>
<evidence type="ECO:0000256" key="1">
    <source>
        <dbReference type="ARBA" id="ARBA00001974"/>
    </source>
</evidence>
<dbReference type="Gene3D" id="3.10.20.30">
    <property type="match status" value="1"/>
</dbReference>
<feature type="domain" description="2Fe-2S ferredoxin-type" evidence="10">
    <location>
        <begin position="243"/>
        <end position="330"/>
    </location>
</feature>
<evidence type="ECO:0000256" key="5">
    <source>
        <dbReference type="ARBA" id="ARBA00022827"/>
    </source>
</evidence>
<dbReference type="RefSeq" id="WP_059635261.1">
    <property type="nucleotide sequence ID" value="NZ_CP013368.1"/>
</dbReference>
<dbReference type="PROSITE" id="PS00197">
    <property type="entry name" value="2FE2S_FER_1"/>
    <property type="match status" value="1"/>
</dbReference>
<evidence type="ECO:0000259" key="10">
    <source>
        <dbReference type="PROSITE" id="PS51085"/>
    </source>
</evidence>
<dbReference type="Gene3D" id="2.40.30.10">
    <property type="entry name" value="Translation factors"/>
    <property type="match status" value="1"/>
</dbReference>
<evidence type="ECO:0000256" key="9">
    <source>
        <dbReference type="ARBA" id="ARBA00061434"/>
    </source>
</evidence>
<evidence type="ECO:0000256" key="8">
    <source>
        <dbReference type="ARBA" id="ARBA00023014"/>
    </source>
</evidence>
<dbReference type="InterPro" id="IPR050415">
    <property type="entry name" value="MRET"/>
</dbReference>
<dbReference type="SUPFAM" id="SSF52343">
    <property type="entry name" value="Ferredoxin reductase-like, C-terminal NADP-linked domain"/>
    <property type="match status" value="1"/>
</dbReference>
<comment type="cofactor">
    <cofactor evidence="1">
        <name>FAD</name>
        <dbReference type="ChEBI" id="CHEBI:57692"/>
    </cofactor>
</comment>
<feature type="domain" description="FAD-binding FR-type" evidence="11">
    <location>
        <begin position="1"/>
        <end position="90"/>
    </location>
</feature>
<accession>A0A102HMN8</accession>
<dbReference type="CDD" id="cd00322">
    <property type="entry name" value="FNR_like"/>
    <property type="match status" value="1"/>
</dbReference>
<keyword evidence="6" id="KW-0560">Oxidoreductase</keyword>
<dbReference type="InterPro" id="IPR001041">
    <property type="entry name" value="2Fe-2S_ferredoxin-type"/>
</dbReference>
<keyword evidence="2" id="KW-0285">Flavoprotein</keyword>
<dbReference type="Pfam" id="PF00111">
    <property type="entry name" value="Fer2"/>
    <property type="match status" value="1"/>
</dbReference>
<evidence type="ECO:0008006" key="14">
    <source>
        <dbReference type="Google" id="ProtNLM"/>
    </source>
</evidence>
<dbReference type="InterPro" id="IPR006058">
    <property type="entry name" value="2Fe2S_fd_BS"/>
</dbReference>
<evidence type="ECO:0000256" key="6">
    <source>
        <dbReference type="ARBA" id="ARBA00023002"/>
    </source>
</evidence>
<keyword evidence="5" id="KW-0274">FAD</keyword>
<evidence type="ECO:0000256" key="3">
    <source>
        <dbReference type="ARBA" id="ARBA00022714"/>
    </source>
</evidence>
<dbReference type="Gene3D" id="3.40.50.80">
    <property type="entry name" value="Nucleotide-binding domain of ferredoxin-NADP reductase (FNR) module"/>
    <property type="match status" value="1"/>
</dbReference>
<dbReference type="AlphaFoldDB" id="A0A102HMN8"/>
<dbReference type="InterPro" id="IPR036010">
    <property type="entry name" value="2Fe-2S_ferredoxin-like_sf"/>
</dbReference>
<protein>
    <recommendedName>
        <fullName evidence="14">Ferredoxin</fullName>
    </recommendedName>
</protein>
<dbReference type="InterPro" id="IPR039261">
    <property type="entry name" value="FNR_nucleotide-bd"/>
</dbReference>
<evidence type="ECO:0000256" key="2">
    <source>
        <dbReference type="ARBA" id="ARBA00022630"/>
    </source>
</evidence>
<evidence type="ECO:0000256" key="7">
    <source>
        <dbReference type="ARBA" id="ARBA00023004"/>
    </source>
</evidence>
<comment type="caution">
    <text evidence="12">The sequence shown here is derived from an EMBL/GenBank/DDBJ whole genome shotgun (WGS) entry which is preliminary data.</text>
</comment>
<evidence type="ECO:0000313" key="12">
    <source>
        <dbReference type="EMBL" id="KUZ87035.1"/>
    </source>
</evidence>
<dbReference type="PANTHER" id="PTHR47354:SF6">
    <property type="entry name" value="NADH OXIDOREDUCTASE HCR"/>
    <property type="match status" value="1"/>
</dbReference>
<dbReference type="CDD" id="cd00207">
    <property type="entry name" value="fer2"/>
    <property type="match status" value="1"/>
</dbReference>
<dbReference type="GO" id="GO:0051537">
    <property type="term" value="F:2 iron, 2 sulfur cluster binding"/>
    <property type="evidence" value="ECO:0007669"/>
    <property type="project" value="UniProtKB-KW"/>
</dbReference>
<comment type="similarity">
    <text evidence="9">In the N-terminal section; belongs to the FAD-binding oxidoreductase type 6 family.</text>
</comment>
<dbReference type="PROSITE" id="PS51384">
    <property type="entry name" value="FAD_FR"/>
    <property type="match status" value="1"/>
</dbReference>
<dbReference type="InterPro" id="IPR017927">
    <property type="entry name" value="FAD-bd_FR_type"/>
</dbReference>
<proteinExistence type="inferred from homology"/>
<name>A0A102HMN8_9BURK</name>
<dbReference type="SUPFAM" id="SSF63380">
    <property type="entry name" value="Riboflavin synthase domain-like"/>
    <property type="match status" value="1"/>
</dbReference>